<feature type="transmembrane region" description="Helical" evidence="1">
    <location>
        <begin position="24"/>
        <end position="43"/>
    </location>
</feature>
<accession>A0ABD3U6U5</accession>
<keyword evidence="1" id="KW-0472">Membrane</keyword>
<reference evidence="2 3" key="1">
    <citation type="submission" date="2024-12" db="EMBL/GenBank/DDBJ databases">
        <title>The unique morphological basis and parallel evolutionary history of personate flowers in Penstemon.</title>
        <authorList>
            <person name="Depatie T.H."/>
            <person name="Wessinger C.A."/>
        </authorList>
    </citation>
    <scope>NUCLEOTIDE SEQUENCE [LARGE SCALE GENOMIC DNA]</scope>
    <source>
        <strain evidence="2">WTNN_2</strain>
        <tissue evidence="2">Leaf</tissue>
    </source>
</reference>
<keyword evidence="1" id="KW-1133">Transmembrane helix</keyword>
<dbReference type="Gene3D" id="3.40.50.300">
    <property type="entry name" value="P-loop containing nucleotide triphosphate hydrolases"/>
    <property type="match status" value="1"/>
</dbReference>
<protein>
    <recommendedName>
        <fullName evidence="4">Sulfotransferase</fullName>
    </recommendedName>
</protein>
<sequence>MEILRWKPQDVLIMTKAAPKRSPLILRTVVIIFSMICGIYIFSICIKQTNRFRDNINPLKIQVVDRRNHRPCRNTRIQEWDIPYVHFPEPQTFSRQECACNPVRFFVIASMQRSGSGWFETLLNSHMNLSSNGEIFGAQDRRSNASVIIKTLDKVYNLDWFTSASKNECSAAVGFKWMLNQGLLKYNEDIVDYFNRRGVSVIFLFRRNLLRRMISLLANIYDKDAKLLNGTHKSHVHSPHEAQVLARYKPTLNITVLVSDLRAAEGTVAKALECFKSTRHIVLHYEDIVANQTKLVDVQEFLKLPLRNLTSLQVRIHSGPLSKQINNWDTVQKTLNGTPYEKYITKD</sequence>
<comment type="caution">
    <text evidence="2">The sequence shown here is derived from an EMBL/GenBank/DDBJ whole genome shotgun (WGS) entry which is preliminary data.</text>
</comment>
<dbReference type="InterPro" id="IPR052796">
    <property type="entry name" value="Nod_factor_sulfotransferase"/>
</dbReference>
<dbReference type="EMBL" id="JBJXBP010000002">
    <property type="protein sequence ID" value="KAL3845184.1"/>
    <property type="molecule type" value="Genomic_DNA"/>
</dbReference>
<evidence type="ECO:0000313" key="2">
    <source>
        <dbReference type="EMBL" id="KAL3845184.1"/>
    </source>
</evidence>
<evidence type="ECO:0008006" key="4">
    <source>
        <dbReference type="Google" id="ProtNLM"/>
    </source>
</evidence>
<dbReference type="PANTHER" id="PTHR32175">
    <property type="entry name" value="PROTEIN, PUTATIVE, EXPRESSED-RELATED"/>
    <property type="match status" value="1"/>
</dbReference>
<dbReference type="AlphaFoldDB" id="A0ABD3U6U5"/>
<keyword evidence="3" id="KW-1185">Reference proteome</keyword>
<evidence type="ECO:0000313" key="3">
    <source>
        <dbReference type="Proteomes" id="UP001634393"/>
    </source>
</evidence>
<evidence type="ECO:0000256" key="1">
    <source>
        <dbReference type="SAM" id="Phobius"/>
    </source>
</evidence>
<dbReference type="InterPro" id="IPR027417">
    <property type="entry name" value="P-loop_NTPase"/>
</dbReference>
<dbReference type="PANTHER" id="PTHR32175:SF21">
    <property type="entry name" value="SULFOTRANSFERASE"/>
    <property type="match status" value="1"/>
</dbReference>
<proteinExistence type="predicted"/>
<dbReference type="Proteomes" id="UP001634393">
    <property type="component" value="Unassembled WGS sequence"/>
</dbReference>
<gene>
    <name evidence="2" type="ORF">ACJIZ3_002587</name>
</gene>
<organism evidence="2 3">
    <name type="scientific">Penstemon smallii</name>
    <dbReference type="NCBI Taxonomy" id="265156"/>
    <lineage>
        <taxon>Eukaryota</taxon>
        <taxon>Viridiplantae</taxon>
        <taxon>Streptophyta</taxon>
        <taxon>Embryophyta</taxon>
        <taxon>Tracheophyta</taxon>
        <taxon>Spermatophyta</taxon>
        <taxon>Magnoliopsida</taxon>
        <taxon>eudicotyledons</taxon>
        <taxon>Gunneridae</taxon>
        <taxon>Pentapetalae</taxon>
        <taxon>asterids</taxon>
        <taxon>lamiids</taxon>
        <taxon>Lamiales</taxon>
        <taxon>Plantaginaceae</taxon>
        <taxon>Cheloneae</taxon>
        <taxon>Penstemon</taxon>
    </lineage>
</organism>
<keyword evidence="1" id="KW-0812">Transmembrane</keyword>
<dbReference type="SUPFAM" id="SSF52540">
    <property type="entry name" value="P-loop containing nucleoside triphosphate hydrolases"/>
    <property type="match status" value="1"/>
</dbReference>
<name>A0ABD3U6U5_9LAMI</name>